<reference evidence="2 3" key="1">
    <citation type="submission" date="2022-04" db="EMBL/GenBank/DDBJ databases">
        <title>Genome diversity in the genus Frankia.</title>
        <authorList>
            <person name="Carlos-Shanley C."/>
            <person name="Hahn D."/>
        </authorList>
    </citation>
    <scope>NUCLEOTIDE SEQUENCE [LARGE SCALE GENOMIC DNA]</scope>
    <source>
        <strain evidence="2 3">Ag45/Mut15</strain>
    </source>
</reference>
<dbReference type="Gene3D" id="3.40.50.720">
    <property type="entry name" value="NAD(P)-binding Rossmann-like Domain"/>
    <property type="match status" value="1"/>
</dbReference>
<accession>A0ABT0JWA5</accession>
<keyword evidence="3" id="KW-1185">Reference proteome</keyword>
<protein>
    <submittedName>
        <fullName evidence="2">NAD(P)-binding domain-containing protein</fullName>
    </submittedName>
</protein>
<sequence length="86" mass="8967">MNRTTSKADQLVAEGARLVPAFGDALAAGRLTIICVADYQAVRELLGGNSIELDGTMVINLTSGNSAQARETAADQGLDTDFIVGR</sequence>
<dbReference type="EMBL" id="JALKFT010000005">
    <property type="protein sequence ID" value="MCK9875502.1"/>
    <property type="molecule type" value="Genomic_DNA"/>
</dbReference>
<dbReference type="SUPFAM" id="SSF51735">
    <property type="entry name" value="NAD(P)-binding Rossmann-fold domains"/>
    <property type="match status" value="1"/>
</dbReference>
<evidence type="ECO:0000313" key="3">
    <source>
        <dbReference type="Proteomes" id="UP001201873"/>
    </source>
</evidence>
<gene>
    <name evidence="2" type="ORF">MXD59_06895</name>
</gene>
<proteinExistence type="predicted"/>
<organism evidence="2 3">
    <name type="scientific">Frankia umida</name>
    <dbReference type="NCBI Taxonomy" id="573489"/>
    <lineage>
        <taxon>Bacteria</taxon>
        <taxon>Bacillati</taxon>
        <taxon>Actinomycetota</taxon>
        <taxon>Actinomycetes</taxon>
        <taxon>Frankiales</taxon>
        <taxon>Frankiaceae</taxon>
        <taxon>Frankia</taxon>
    </lineage>
</organism>
<feature type="domain" description="6-phosphogluconate dehydrogenase NADP-binding" evidence="1">
    <location>
        <begin position="1"/>
        <end position="74"/>
    </location>
</feature>
<name>A0ABT0JWA5_9ACTN</name>
<dbReference type="Pfam" id="PF03446">
    <property type="entry name" value="NAD_binding_2"/>
    <property type="match status" value="1"/>
</dbReference>
<dbReference type="InterPro" id="IPR036291">
    <property type="entry name" value="NAD(P)-bd_dom_sf"/>
</dbReference>
<comment type="caution">
    <text evidence="2">The sequence shown here is derived from an EMBL/GenBank/DDBJ whole genome shotgun (WGS) entry which is preliminary data.</text>
</comment>
<dbReference type="Proteomes" id="UP001201873">
    <property type="component" value="Unassembled WGS sequence"/>
</dbReference>
<evidence type="ECO:0000259" key="1">
    <source>
        <dbReference type="Pfam" id="PF03446"/>
    </source>
</evidence>
<evidence type="ECO:0000313" key="2">
    <source>
        <dbReference type="EMBL" id="MCK9875502.1"/>
    </source>
</evidence>
<dbReference type="InterPro" id="IPR006115">
    <property type="entry name" value="6PGDH_NADP-bd"/>
</dbReference>